<evidence type="ECO:0000313" key="12">
    <source>
        <dbReference type="Proteomes" id="UP000189981"/>
    </source>
</evidence>
<keyword evidence="3 8" id="KW-1134">Transmembrane beta strand</keyword>
<dbReference type="OrthoDB" id="1109239at2"/>
<gene>
    <name evidence="11" type="ORF">SAMN05661099_0362</name>
</gene>
<dbReference type="InterPro" id="IPR039426">
    <property type="entry name" value="TonB-dep_rcpt-like"/>
</dbReference>
<keyword evidence="4 8" id="KW-0812">Transmembrane</keyword>
<proteinExistence type="inferred from homology"/>
<reference evidence="12" key="1">
    <citation type="submission" date="2017-02" db="EMBL/GenBank/DDBJ databases">
        <authorList>
            <person name="Varghese N."/>
            <person name="Submissions S."/>
        </authorList>
    </citation>
    <scope>NUCLEOTIDE SEQUENCE [LARGE SCALE GENOMIC DNA]</scope>
    <source>
        <strain evidence="12">DSM 22385</strain>
    </source>
</reference>
<comment type="similarity">
    <text evidence="8">Belongs to the TonB-dependent receptor family.</text>
</comment>
<evidence type="ECO:0000259" key="10">
    <source>
        <dbReference type="Pfam" id="PF07715"/>
    </source>
</evidence>
<keyword evidence="2 8" id="KW-0813">Transport</keyword>
<keyword evidence="5 9" id="KW-0732">Signal</keyword>
<feature type="chain" id="PRO_5013069440" evidence="9">
    <location>
        <begin position="20"/>
        <end position="724"/>
    </location>
</feature>
<protein>
    <submittedName>
        <fullName evidence="11">Iron complex outermembrane recepter protein</fullName>
    </submittedName>
</protein>
<dbReference type="InterPro" id="IPR008969">
    <property type="entry name" value="CarboxyPept-like_regulatory"/>
</dbReference>
<evidence type="ECO:0000256" key="8">
    <source>
        <dbReference type="PROSITE-ProRule" id="PRU01360"/>
    </source>
</evidence>
<keyword evidence="7 8" id="KW-0998">Cell outer membrane</keyword>
<evidence type="ECO:0000313" key="11">
    <source>
        <dbReference type="EMBL" id="SKB30364.1"/>
    </source>
</evidence>
<evidence type="ECO:0000256" key="2">
    <source>
        <dbReference type="ARBA" id="ARBA00022448"/>
    </source>
</evidence>
<sequence length="724" mass="80531">MKKLLLLHLAVTISFSAFSQNSFTTIIKDSKTAEPLIGATVSLIDLNKAASTNADGLLTFTDIPAGKHRLEIRYVGYVTKKDSVVLPLATNEHLIFSIEPSEGEEIDEIIVSTTRSSRTIDNIPTRIEVIAGEELDEKGNMKPGDIRMILNESTGIQTQQTSATSANASIRIQGLDGRYTQILKDGFPLFSGAASGLGLLQTPPLDLKQVEVIKGSASTLYGGGAIAGLVNLVSKTPGEQRELNFHLNGTSAGGLDLNGFYGQKFGKSGMTVFASRNSNKAYAPGNIDFTAIPEFTRYTFNPKLFVDLGSATSLSVGLNSSFENRTGGDLHYIKGEGNAGHSFFENNNTDRLSSQFSLKHRLNSNSEVNFKNSVSYFNRKIKVPGYLFDGIQYGSFSEASFFTESDKAEWVAGLNLWTDHFQENIKTAVPFRDYSQTTFGGFIQNNIHASDWLELETGLRGDYVLDYGFSLLPRVSALIKVSDKLNSRIGGGLGYKAPTFFTEESERIQYQNVLPISTEFNKLERSYGVNWDINYRTTFSEAITFSFNHLFFYTLLNNPLVLEPASAGQLRFINSSGHMDTRGMETNLKLTYNDFKLFIGYSLTDAKIHAGNILKQNPLTAKHRLNNVLMYEVEDKWKLGAEAYYYSRQLLNDGAIGKPYWIYGFMAEKLWEGFSLYINFENFTDTRQSRFDTIYSGSITNPVFRDIYAPLDGFVINGGLKLRL</sequence>
<evidence type="ECO:0000256" key="4">
    <source>
        <dbReference type="ARBA" id="ARBA00022692"/>
    </source>
</evidence>
<organism evidence="11 12">
    <name type="scientific">Daejeonella lutea</name>
    <dbReference type="NCBI Taxonomy" id="572036"/>
    <lineage>
        <taxon>Bacteria</taxon>
        <taxon>Pseudomonadati</taxon>
        <taxon>Bacteroidota</taxon>
        <taxon>Sphingobacteriia</taxon>
        <taxon>Sphingobacteriales</taxon>
        <taxon>Sphingobacteriaceae</taxon>
        <taxon>Daejeonella</taxon>
    </lineage>
</organism>
<dbReference type="GO" id="GO:0015344">
    <property type="term" value="F:siderophore uptake transmembrane transporter activity"/>
    <property type="evidence" value="ECO:0007669"/>
    <property type="project" value="TreeGrafter"/>
</dbReference>
<dbReference type="STRING" id="572036.SAMN05661099_0362"/>
<dbReference type="GO" id="GO:0044718">
    <property type="term" value="P:siderophore transmembrane transport"/>
    <property type="evidence" value="ECO:0007669"/>
    <property type="project" value="TreeGrafter"/>
</dbReference>
<evidence type="ECO:0000256" key="1">
    <source>
        <dbReference type="ARBA" id="ARBA00004571"/>
    </source>
</evidence>
<dbReference type="Gene3D" id="2.40.170.20">
    <property type="entry name" value="TonB-dependent receptor, beta-barrel domain"/>
    <property type="match status" value="1"/>
</dbReference>
<dbReference type="PANTHER" id="PTHR30069">
    <property type="entry name" value="TONB-DEPENDENT OUTER MEMBRANE RECEPTOR"/>
    <property type="match status" value="1"/>
</dbReference>
<dbReference type="Gene3D" id="2.60.40.1120">
    <property type="entry name" value="Carboxypeptidase-like, regulatory domain"/>
    <property type="match status" value="1"/>
</dbReference>
<dbReference type="RefSeq" id="WP_079700849.1">
    <property type="nucleotide sequence ID" value="NZ_FUYR01000001.1"/>
</dbReference>
<dbReference type="InterPro" id="IPR012910">
    <property type="entry name" value="Plug_dom"/>
</dbReference>
<feature type="signal peptide" evidence="9">
    <location>
        <begin position="1"/>
        <end position="19"/>
    </location>
</feature>
<evidence type="ECO:0000256" key="3">
    <source>
        <dbReference type="ARBA" id="ARBA00022452"/>
    </source>
</evidence>
<dbReference type="AlphaFoldDB" id="A0A1T5A5W1"/>
<dbReference type="InterPro" id="IPR037066">
    <property type="entry name" value="Plug_dom_sf"/>
</dbReference>
<accession>A0A1T5A5W1</accession>
<dbReference type="Pfam" id="PF13715">
    <property type="entry name" value="CarbopepD_reg_2"/>
    <property type="match status" value="1"/>
</dbReference>
<evidence type="ECO:0000256" key="9">
    <source>
        <dbReference type="SAM" id="SignalP"/>
    </source>
</evidence>
<keyword evidence="6 8" id="KW-0472">Membrane</keyword>
<dbReference type="Proteomes" id="UP000189981">
    <property type="component" value="Unassembled WGS sequence"/>
</dbReference>
<evidence type="ECO:0000256" key="5">
    <source>
        <dbReference type="ARBA" id="ARBA00022729"/>
    </source>
</evidence>
<keyword evidence="12" id="KW-1185">Reference proteome</keyword>
<dbReference type="InterPro" id="IPR036942">
    <property type="entry name" value="Beta-barrel_TonB_sf"/>
</dbReference>
<evidence type="ECO:0000256" key="7">
    <source>
        <dbReference type="ARBA" id="ARBA00023237"/>
    </source>
</evidence>
<dbReference type="Gene3D" id="2.170.130.10">
    <property type="entry name" value="TonB-dependent receptor, plug domain"/>
    <property type="match status" value="1"/>
</dbReference>
<dbReference type="SUPFAM" id="SSF49464">
    <property type="entry name" value="Carboxypeptidase regulatory domain-like"/>
    <property type="match status" value="1"/>
</dbReference>
<dbReference type="PANTHER" id="PTHR30069:SF29">
    <property type="entry name" value="HEMOGLOBIN AND HEMOGLOBIN-HAPTOGLOBIN-BINDING PROTEIN 1-RELATED"/>
    <property type="match status" value="1"/>
</dbReference>
<evidence type="ECO:0000256" key="6">
    <source>
        <dbReference type="ARBA" id="ARBA00023136"/>
    </source>
</evidence>
<dbReference type="GO" id="GO:0009279">
    <property type="term" value="C:cell outer membrane"/>
    <property type="evidence" value="ECO:0007669"/>
    <property type="project" value="UniProtKB-SubCell"/>
</dbReference>
<dbReference type="EMBL" id="FUYR01000001">
    <property type="protein sequence ID" value="SKB30364.1"/>
    <property type="molecule type" value="Genomic_DNA"/>
</dbReference>
<dbReference type="PROSITE" id="PS52016">
    <property type="entry name" value="TONB_DEPENDENT_REC_3"/>
    <property type="match status" value="1"/>
</dbReference>
<dbReference type="SUPFAM" id="SSF56935">
    <property type="entry name" value="Porins"/>
    <property type="match status" value="1"/>
</dbReference>
<name>A0A1T5A5W1_9SPHI</name>
<feature type="domain" description="TonB-dependent receptor plug" evidence="10">
    <location>
        <begin position="121"/>
        <end position="228"/>
    </location>
</feature>
<dbReference type="Pfam" id="PF07715">
    <property type="entry name" value="Plug"/>
    <property type="match status" value="1"/>
</dbReference>
<comment type="subcellular location">
    <subcellularLocation>
        <location evidence="1 8">Cell outer membrane</location>
        <topology evidence="1 8">Multi-pass membrane protein</topology>
    </subcellularLocation>
</comment>